<sequence>MKRSKKIVCLLSVFILTLFSCSNDDNSSIKLLQKMVETSEGGLPETTLYVYNGNELVSVDSAKKRTDFTYTAGLITKTVTFNKMNQSRETTEYSYLKDKIVEVASVGKYRISYVHNLDKTVSYQKITFASGNQEVKEFHGTLYFENENLIKDERIADNTATGVTSIYSISFDYDANKNPLFHIKGLRELLDHNEKISINNSLINIETTSLTQDDQIISAAALYKSIFKYDLDKYPTERVSENAILTNGNRGYLKTEYFY</sequence>
<evidence type="ECO:0000313" key="3">
    <source>
        <dbReference type="Proteomes" id="UP000077164"/>
    </source>
</evidence>
<dbReference type="AlphaFoldDB" id="A0A167XD19"/>
<organism evidence="2 3">
    <name type="scientific">Flavobacterium fryxellicola</name>
    <dbReference type="NCBI Taxonomy" id="249352"/>
    <lineage>
        <taxon>Bacteria</taxon>
        <taxon>Pseudomonadati</taxon>
        <taxon>Bacteroidota</taxon>
        <taxon>Flavobacteriia</taxon>
        <taxon>Flavobacteriales</taxon>
        <taxon>Flavobacteriaceae</taxon>
        <taxon>Flavobacterium</taxon>
    </lineage>
</organism>
<dbReference type="RefSeq" id="WP_066080750.1">
    <property type="nucleotide sequence ID" value="NZ_FRDK01000003.1"/>
</dbReference>
<comment type="caution">
    <text evidence="2">The sequence shown here is derived from an EMBL/GenBank/DDBJ whole genome shotgun (WGS) entry which is preliminary data.</text>
</comment>
<name>A0A167XD19_9FLAO</name>
<keyword evidence="1" id="KW-0732">Signal</keyword>
<feature type="chain" id="PRO_5007894336" description="DUF4595 domain-containing protein" evidence="1">
    <location>
        <begin position="25"/>
        <end position="259"/>
    </location>
</feature>
<dbReference type="Proteomes" id="UP000077164">
    <property type="component" value="Unassembled WGS sequence"/>
</dbReference>
<proteinExistence type="predicted"/>
<evidence type="ECO:0000313" key="2">
    <source>
        <dbReference type="EMBL" id="OAB28236.1"/>
    </source>
</evidence>
<keyword evidence="3" id="KW-1185">Reference proteome</keyword>
<reference evidence="2 3" key="1">
    <citation type="submission" date="2016-03" db="EMBL/GenBank/DDBJ databases">
        <title>Draft genome sequence of Flavobacterium fryxellicola DSM 16209.</title>
        <authorList>
            <person name="Shin S.-K."/>
            <person name="Yi H."/>
        </authorList>
    </citation>
    <scope>NUCLEOTIDE SEQUENCE [LARGE SCALE GENOMIC DNA]</scope>
    <source>
        <strain evidence="2 3">DSM 16209</strain>
    </source>
</reference>
<feature type="signal peptide" evidence="1">
    <location>
        <begin position="1"/>
        <end position="24"/>
    </location>
</feature>
<dbReference type="STRING" id="249352.SAMN05444395_103291"/>
<protein>
    <recommendedName>
        <fullName evidence="4">DUF4595 domain-containing protein</fullName>
    </recommendedName>
</protein>
<gene>
    <name evidence="2" type="ORF">FBFR_08565</name>
</gene>
<evidence type="ECO:0000256" key="1">
    <source>
        <dbReference type="SAM" id="SignalP"/>
    </source>
</evidence>
<evidence type="ECO:0008006" key="4">
    <source>
        <dbReference type="Google" id="ProtNLM"/>
    </source>
</evidence>
<dbReference type="PROSITE" id="PS51257">
    <property type="entry name" value="PROKAR_LIPOPROTEIN"/>
    <property type="match status" value="1"/>
</dbReference>
<dbReference type="OrthoDB" id="1330101at2"/>
<accession>A0A167XD19</accession>
<dbReference type="EMBL" id="LVJE01000013">
    <property type="protein sequence ID" value="OAB28236.1"/>
    <property type="molecule type" value="Genomic_DNA"/>
</dbReference>